<evidence type="ECO:0000313" key="2">
    <source>
        <dbReference type="EnsemblMetazoa" id="Aqu2.1.23177_001"/>
    </source>
</evidence>
<sequence>MSPEPNRAEPEILAAATHEVNTIGTQVEANVRSNLASEELDSVAFRDSEVDNKSEDSFSNENINEETKSSISKPESQVKYIVFEA</sequence>
<dbReference type="AlphaFoldDB" id="A0A1X7U5I8"/>
<accession>A0A1X7U5I8</accession>
<protein>
    <submittedName>
        <fullName evidence="2">Uncharacterized protein</fullName>
    </submittedName>
</protein>
<feature type="region of interest" description="Disordered" evidence="1">
    <location>
        <begin position="46"/>
        <end position="75"/>
    </location>
</feature>
<name>A0A1X7U5I8_AMPQE</name>
<evidence type="ECO:0000256" key="1">
    <source>
        <dbReference type="SAM" id="MobiDB-lite"/>
    </source>
</evidence>
<organism evidence="2">
    <name type="scientific">Amphimedon queenslandica</name>
    <name type="common">Sponge</name>
    <dbReference type="NCBI Taxonomy" id="400682"/>
    <lineage>
        <taxon>Eukaryota</taxon>
        <taxon>Metazoa</taxon>
        <taxon>Porifera</taxon>
        <taxon>Demospongiae</taxon>
        <taxon>Heteroscleromorpha</taxon>
        <taxon>Haplosclerida</taxon>
        <taxon>Niphatidae</taxon>
        <taxon>Amphimedon</taxon>
    </lineage>
</organism>
<reference evidence="2" key="1">
    <citation type="submission" date="2017-05" db="UniProtKB">
        <authorList>
            <consortium name="EnsemblMetazoa"/>
        </authorList>
    </citation>
    <scope>IDENTIFICATION</scope>
</reference>
<feature type="compositionally biased region" description="Basic and acidic residues" evidence="1">
    <location>
        <begin position="46"/>
        <end position="56"/>
    </location>
</feature>
<proteinExistence type="predicted"/>
<dbReference type="EnsemblMetazoa" id="Aqu2.1.23177_001">
    <property type="protein sequence ID" value="Aqu2.1.23177_001"/>
    <property type="gene ID" value="Aqu2.1.23177"/>
</dbReference>
<dbReference type="InParanoid" id="A0A1X7U5I8"/>